<dbReference type="eggNOG" id="KOG2635">
    <property type="taxonomic scope" value="Eukaryota"/>
</dbReference>
<dbReference type="GO" id="GO:0051645">
    <property type="term" value="P:Golgi localization"/>
    <property type="evidence" value="ECO:0007669"/>
    <property type="project" value="TreeGrafter"/>
</dbReference>
<dbReference type="Gene3D" id="3.30.450.60">
    <property type="match status" value="1"/>
</dbReference>
<dbReference type="Pfam" id="PF01217">
    <property type="entry name" value="Clat_adaptor_s"/>
    <property type="match status" value="1"/>
</dbReference>
<evidence type="ECO:0000256" key="6">
    <source>
        <dbReference type="ARBA" id="ARBA00023034"/>
    </source>
</evidence>
<dbReference type="GO" id="GO:0006890">
    <property type="term" value="P:retrograde vesicle-mediated transport, Golgi to endoplasmic reticulum"/>
    <property type="evidence" value="ECO:0007669"/>
    <property type="project" value="UniProtKB-UniRule"/>
</dbReference>
<dbReference type="PhylomeDB" id="A7TPF9"/>
<evidence type="ECO:0000256" key="3">
    <source>
        <dbReference type="ARBA" id="ARBA00022490"/>
    </source>
</evidence>
<dbReference type="GO" id="GO:0015031">
    <property type="term" value="P:protein transport"/>
    <property type="evidence" value="ECO:0007669"/>
    <property type="project" value="UniProtKB-KW"/>
</dbReference>
<dbReference type="InterPro" id="IPR022775">
    <property type="entry name" value="AP_mu_sigma_su"/>
</dbReference>
<keyword evidence="5 9" id="KW-0653">Protein transport</keyword>
<evidence type="ECO:0000256" key="11">
    <source>
        <dbReference type="SAM" id="Coils"/>
    </source>
</evidence>
<dbReference type="AlphaFoldDB" id="A7TPF9"/>
<dbReference type="RefSeq" id="XP_001643703.1">
    <property type="nucleotide sequence ID" value="XM_001643653.1"/>
</dbReference>
<dbReference type="SUPFAM" id="SSF64356">
    <property type="entry name" value="SNARE-like"/>
    <property type="match status" value="1"/>
</dbReference>
<comment type="function">
    <text evidence="9">The coatomer is a cytosolic protein complex that binds to dilysine motifs and reversibly associates with Golgi non-clathrin-coated vesicles, which further mediate biosynthetic protein transport from the ER, via the Golgi up to the trans Golgi network. Coatomer complex is required for budding from Golgi membranes, and is essential for the retrograde Golgi-to-ER transport of dilysine-tagged proteins.</text>
</comment>
<dbReference type="InterPro" id="IPR011012">
    <property type="entry name" value="Longin-like_dom_sf"/>
</dbReference>
<comment type="similarity">
    <text evidence="1 9">Belongs to the adaptor complexes medium subunit family. Delta-COP subfamily.</text>
</comment>
<keyword evidence="7 9" id="KW-0472">Membrane</keyword>
<dbReference type="GO" id="GO:0030126">
    <property type="term" value="C:COPI vesicle coat"/>
    <property type="evidence" value="ECO:0007669"/>
    <property type="project" value="UniProtKB-UniRule"/>
</dbReference>
<name>A7TPF9_VANPO</name>
<dbReference type="FunCoup" id="A7TPF9">
    <property type="interactions" value="1228"/>
</dbReference>
<dbReference type="OrthoDB" id="10266042at2759"/>
<dbReference type="PROSITE" id="PS51072">
    <property type="entry name" value="MHD"/>
    <property type="match status" value="1"/>
</dbReference>
<dbReference type="GO" id="GO:0006888">
    <property type="term" value="P:endoplasmic reticulum to Golgi vesicle-mediated transport"/>
    <property type="evidence" value="ECO:0007669"/>
    <property type="project" value="TreeGrafter"/>
</dbReference>
<comment type="subunit">
    <text evidence="9">Oligomeric complex that consists of at least the alpha, beta, beta', gamma, delta, epsilon and zeta subunits.</text>
</comment>
<reference evidence="14 15" key="1">
    <citation type="journal article" date="2007" name="Proc. Natl. Acad. Sci. U.S.A.">
        <title>Independent sorting-out of thousands of duplicated gene pairs in two yeast species descended from a whole-genome duplication.</title>
        <authorList>
            <person name="Scannell D.R."/>
            <person name="Frank A.C."/>
            <person name="Conant G.C."/>
            <person name="Byrne K.P."/>
            <person name="Woolfit M."/>
            <person name="Wolfe K.H."/>
        </authorList>
    </citation>
    <scope>NUCLEOTIDE SEQUENCE [LARGE SCALE GENOMIC DNA]</scope>
    <source>
        <strain evidence="15">ATCC 22028 / DSM 70294 / BCRC 21397 / CBS 2163 / NBRC 10782 / NRRL Y-8283 / UCD 57-17</strain>
    </source>
</reference>
<dbReference type="PANTHER" id="PTHR10121">
    <property type="entry name" value="COATOMER SUBUNIT DELTA"/>
    <property type="match status" value="1"/>
</dbReference>
<sequence length="533" mass="59546">MTVLSAAIMTRGGKPLLSRQFKELTKERVIELLSNFQGLVSKSSSDHTYVEDEHVRYVYRPFDDYYLILVTNRQSNIIQDLSTLNLFSQSVNYYLNSFDEEEIFINAFEILSSFDEIIVMGNKENLTVSQVNTYLAMESHEERIQEIIEQNKEAEANAERKRRAKEIARREQERKLGIPSYEGEMAGHKFMGSNDPNMANAYNSYYSQASVAAQKSYLNSQQTTGLNAESKYAQIHRGNGGMKLQSNPRGAGLQSFPRSNVERPSRSEPEEIKPENNGILISIKETINAEISRDGAVRSTELKGVMELRINDESLAHSKVTLSDSVNVSDKSLQFKTHPNIDKKLFLSSKTLGLRSSDKAFPSNDQSLGILRWRKTGSTDDKSLLPLEVSTWVSPSDDSEGVFEVTVEFELNSDYNDKELEDVIFKIPVATNNAFINDDNNEVNATIIGTDEEGVLIKLDSVTPESSGVFSFSIDCGYEDALFPIAVSFKHTSSNVQSIVGISVADVISSSDESGHLPYDSITSLVSEEYVIV</sequence>
<dbReference type="InterPro" id="IPR027059">
    <property type="entry name" value="Coatomer_dsu"/>
</dbReference>
<dbReference type="Pfam" id="PF00928">
    <property type="entry name" value="Adap_comp_sub"/>
    <property type="match status" value="1"/>
</dbReference>
<dbReference type="HOGENOM" id="CLU_019988_3_0_1"/>
<evidence type="ECO:0000256" key="5">
    <source>
        <dbReference type="ARBA" id="ARBA00022927"/>
    </source>
</evidence>
<evidence type="ECO:0000313" key="14">
    <source>
        <dbReference type="EMBL" id="EDO15845.1"/>
    </source>
</evidence>
<dbReference type="GO" id="GO:0000139">
    <property type="term" value="C:Golgi membrane"/>
    <property type="evidence" value="ECO:0007669"/>
    <property type="project" value="UniProtKB-SubCell"/>
</dbReference>
<evidence type="ECO:0000256" key="12">
    <source>
        <dbReference type="SAM" id="MobiDB-lite"/>
    </source>
</evidence>
<organism evidence="15">
    <name type="scientific">Vanderwaltozyma polyspora (strain ATCC 22028 / DSM 70294 / BCRC 21397 / CBS 2163 / NBRC 10782 / NRRL Y-8283 / UCD 57-17)</name>
    <name type="common">Kluyveromyces polysporus</name>
    <dbReference type="NCBI Taxonomy" id="436907"/>
    <lineage>
        <taxon>Eukaryota</taxon>
        <taxon>Fungi</taxon>
        <taxon>Dikarya</taxon>
        <taxon>Ascomycota</taxon>
        <taxon>Saccharomycotina</taxon>
        <taxon>Saccharomycetes</taxon>
        <taxon>Saccharomycetales</taxon>
        <taxon>Saccharomycetaceae</taxon>
        <taxon>Vanderwaltozyma</taxon>
    </lineage>
</organism>
<evidence type="ECO:0000256" key="8">
    <source>
        <dbReference type="ARBA" id="ARBA00023329"/>
    </source>
</evidence>
<dbReference type="Proteomes" id="UP000000267">
    <property type="component" value="Unassembled WGS sequence"/>
</dbReference>
<feature type="domain" description="MHD" evidence="13">
    <location>
        <begin position="276"/>
        <end position="533"/>
    </location>
</feature>
<dbReference type="InParanoid" id="A7TPF9"/>
<dbReference type="CDD" id="cd09254">
    <property type="entry name" value="AP_delta-COPI_MHD"/>
    <property type="match status" value="1"/>
</dbReference>
<dbReference type="FunFam" id="3.30.450.60:FF:000020">
    <property type="entry name" value="Coatomer subunit delta"/>
    <property type="match status" value="1"/>
</dbReference>
<keyword evidence="15" id="KW-1185">Reference proteome</keyword>
<feature type="coiled-coil region" evidence="11">
    <location>
        <begin position="137"/>
        <end position="175"/>
    </location>
</feature>
<dbReference type="STRING" id="436907.A7TPF9"/>
<evidence type="ECO:0000256" key="7">
    <source>
        <dbReference type="ARBA" id="ARBA00023136"/>
    </source>
</evidence>
<dbReference type="CDD" id="cd14830">
    <property type="entry name" value="Delta_COP_N"/>
    <property type="match status" value="1"/>
</dbReference>
<keyword evidence="8 9" id="KW-0968">Cytoplasmic vesicle</keyword>
<evidence type="ECO:0000256" key="2">
    <source>
        <dbReference type="ARBA" id="ARBA00022448"/>
    </source>
</evidence>
<accession>A7TPF9</accession>
<evidence type="ECO:0000259" key="13">
    <source>
        <dbReference type="PROSITE" id="PS51072"/>
    </source>
</evidence>
<dbReference type="SUPFAM" id="SSF49447">
    <property type="entry name" value="Second domain of Mu2 adaptin subunit (ap50) of ap2 adaptor"/>
    <property type="match status" value="1"/>
</dbReference>
<evidence type="ECO:0000256" key="1">
    <source>
        <dbReference type="ARBA" id="ARBA00010516"/>
    </source>
</evidence>
<keyword evidence="11" id="KW-0175">Coiled coil</keyword>
<protein>
    <recommendedName>
        <fullName evidence="9">Coatomer subunit delta</fullName>
    </recommendedName>
</protein>
<keyword evidence="3 9" id="KW-0963">Cytoplasm</keyword>
<proteinExistence type="inferred from homology"/>
<keyword evidence="2 9" id="KW-0813">Transport</keyword>
<evidence type="ECO:0000256" key="4">
    <source>
        <dbReference type="ARBA" id="ARBA00022892"/>
    </source>
</evidence>
<keyword evidence="6 9" id="KW-0333">Golgi apparatus</keyword>
<dbReference type="OMA" id="VQFRTHP"/>
<dbReference type="InterPro" id="IPR036168">
    <property type="entry name" value="AP2_Mu_C_sf"/>
</dbReference>
<dbReference type="PANTHER" id="PTHR10121:SF0">
    <property type="entry name" value="COATOMER SUBUNIT DELTA"/>
    <property type="match status" value="1"/>
</dbReference>
<dbReference type="Gene3D" id="2.60.40.1170">
    <property type="entry name" value="Mu homology domain, subdomain B"/>
    <property type="match status" value="2"/>
</dbReference>
<keyword evidence="4 9" id="KW-0931">ER-Golgi transport</keyword>
<evidence type="ECO:0000313" key="15">
    <source>
        <dbReference type="Proteomes" id="UP000000267"/>
    </source>
</evidence>
<comment type="subcellular location">
    <subcellularLocation>
        <location evidence="9 10">Cytoplasm</location>
    </subcellularLocation>
    <subcellularLocation>
        <location evidence="9 10">Cytoplasmic vesicle</location>
        <location evidence="9 10">COPI-coated vesicle membrane</location>
        <topology evidence="9 10">Peripheral membrane protein</topology>
        <orientation evidence="9 10">Cytoplasmic side</orientation>
    </subcellularLocation>
    <subcellularLocation>
        <location evidence="9 10">Golgi apparatus membrane</location>
        <topology evidence="9 10">Peripheral membrane protein</topology>
        <orientation evidence="9 10">Cytoplasmic side</orientation>
    </subcellularLocation>
</comment>
<dbReference type="InterPro" id="IPR028565">
    <property type="entry name" value="MHD"/>
</dbReference>
<feature type="compositionally biased region" description="Basic and acidic residues" evidence="12">
    <location>
        <begin position="260"/>
        <end position="274"/>
    </location>
</feature>
<dbReference type="EMBL" id="DS480442">
    <property type="protein sequence ID" value="EDO15845.1"/>
    <property type="molecule type" value="Genomic_DNA"/>
</dbReference>
<dbReference type="KEGG" id="vpo:Kpol_507p7"/>
<evidence type="ECO:0000256" key="9">
    <source>
        <dbReference type="RuleBase" id="RU364018"/>
    </source>
</evidence>
<evidence type="ECO:0000256" key="10">
    <source>
        <dbReference type="RuleBase" id="RU366052"/>
    </source>
</evidence>
<gene>
    <name evidence="14" type="ORF">Kpol_507p7</name>
</gene>
<dbReference type="GeneID" id="5543956"/>
<feature type="region of interest" description="Disordered" evidence="12">
    <location>
        <begin position="238"/>
        <end position="276"/>
    </location>
</feature>